<dbReference type="AlphaFoldDB" id="A0A1T4NBB3"/>
<dbReference type="SUPFAM" id="SSF52172">
    <property type="entry name" value="CheY-like"/>
    <property type="match status" value="1"/>
</dbReference>
<name>A0A1T4NBB3_9ACTN</name>
<evidence type="ECO:0000256" key="2">
    <source>
        <dbReference type="ARBA" id="ARBA00022777"/>
    </source>
</evidence>
<dbReference type="Gene3D" id="1.10.10.10">
    <property type="entry name" value="Winged helix-like DNA-binding domain superfamily/Winged helix DNA-binding domain"/>
    <property type="match status" value="1"/>
</dbReference>
<proteinExistence type="predicted"/>
<dbReference type="STRING" id="1122192.SAMN02745673_01365"/>
<evidence type="ECO:0000313" key="7">
    <source>
        <dbReference type="Proteomes" id="UP000190637"/>
    </source>
</evidence>
<keyword evidence="3" id="KW-0805">Transcription regulation</keyword>
<dbReference type="Pfam" id="PF13185">
    <property type="entry name" value="GAF_2"/>
    <property type="match status" value="1"/>
</dbReference>
<evidence type="ECO:0000256" key="1">
    <source>
        <dbReference type="ARBA" id="ARBA00022679"/>
    </source>
</evidence>
<feature type="domain" description="ANTAR" evidence="5">
    <location>
        <begin position="182"/>
        <end position="243"/>
    </location>
</feature>
<evidence type="ECO:0000313" key="6">
    <source>
        <dbReference type="EMBL" id="SJZ76373.1"/>
    </source>
</evidence>
<dbReference type="GO" id="GO:0016301">
    <property type="term" value="F:kinase activity"/>
    <property type="evidence" value="ECO:0007669"/>
    <property type="project" value="UniProtKB-KW"/>
</dbReference>
<keyword evidence="7" id="KW-1185">Reference proteome</keyword>
<organism evidence="6 7">
    <name type="scientific">Marinactinospora thermotolerans DSM 45154</name>
    <dbReference type="NCBI Taxonomy" id="1122192"/>
    <lineage>
        <taxon>Bacteria</taxon>
        <taxon>Bacillati</taxon>
        <taxon>Actinomycetota</taxon>
        <taxon>Actinomycetes</taxon>
        <taxon>Streptosporangiales</taxon>
        <taxon>Nocardiopsidaceae</taxon>
        <taxon>Marinactinospora</taxon>
    </lineage>
</organism>
<evidence type="ECO:0000256" key="3">
    <source>
        <dbReference type="ARBA" id="ARBA00023015"/>
    </source>
</evidence>
<evidence type="ECO:0000256" key="4">
    <source>
        <dbReference type="ARBA" id="ARBA00023163"/>
    </source>
</evidence>
<reference evidence="6 7" key="1">
    <citation type="submission" date="2017-02" db="EMBL/GenBank/DDBJ databases">
        <authorList>
            <person name="Peterson S.W."/>
        </authorList>
    </citation>
    <scope>NUCLEOTIDE SEQUENCE [LARGE SCALE GENOMIC DNA]</scope>
    <source>
        <strain evidence="6 7">DSM 45154</strain>
    </source>
</reference>
<dbReference type="InterPro" id="IPR005561">
    <property type="entry name" value="ANTAR"/>
</dbReference>
<evidence type="ECO:0000259" key="5">
    <source>
        <dbReference type="PROSITE" id="PS50921"/>
    </source>
</evidence>
<keyword evidence="4" id="KW-0804">Transcription</keyword>
<dbReference type="SMART" id="SM01012">
    <property type="entry name" value="ANTAR"/>
    <property type="match status" value="1"/>
</dbReference>
<keyword evidence="2" id="KW-0418">Kinase</keyword>
<dbReference type="InterPro" id="IPR029016">
    <property type="entry name" value="GAF-like_dom_sf"/>
</dbReference>
<dbReference type="EMBL" id="FUWS01000003">
    <property type="protein sequence ID" value="SJZ76373.1"/>
    <property type="molecule type" value="Genomic_DNA"/>
</dbReference>
<keyword evidence="1" id="KW-0808">Transferase</keyword>
<dbReference type="InterPro" id="IPR003018">
    <property type="entry name" value="GAF"/>
</dbReference>
<gene>
    <name evidence="6" type="ORF">SAMN02745673_01365</name>
</gene>
<dbReference type="RefSeq" id="WP_159457226.1">
    <property type="nucleotide sequence ID" value="NZ_FUWS01000003.1"/>
</dbReference>
<sequence>MAELETGPVLPESANERFGDIVAVLGELTRVLAQEEDMSTTLQRILELTLRLIPGCHAASVTLLDDAGKPATAVATSDEIYRLDQEQYDLGDGPCLDAARRRSTNRCRLGEAEQNWPEFTATAKRMGLRSYLSAGLISEDGRPVGALNLSSRDDDGFDALDEAFIALFALPAAAVITGRDRYQRTAELAAQMEAALASRAVIDQAIGIIMAQSGCDAAEAFQRLRRSSNNQNVKLRDLAERIVTQVGGQAER</sequence>
<dbReference type="SUPFAM" id="SSF55781">
    <property type="entry name" value="GAF domain-like"/>
    <property type="match status" value="1"/>
</dbReference>
<protein>
    <submittedName>
        <fullName evidence="6">Response regulator with putative antiterminator output domain</fullName>
    </submittedName>
</protein>
<dbReference type="Proteomes" id="UP000190637">
    <property type="component" value="Unassembled WGS sequence"/>
</dbReference>
<dbReference type="OrthoDB" id="4629915at2"/>
<dbReference type="Pfam" id="PF03861">
    <property type="entry name" value="ANTAR"/>
    <property type="match status" value="1"/>
</dbReference>
<accession>A0A1T4NBB3</accession>
<dbReference type="GO" id="GO:0003723">
    <property type="term" value="F:RNA binding"/>
    <property type="evidence" value="ECO:0007669"/>
    <property type="project" value="InterPro"/>
</dbReference>
<dbReference type="InterPro" id="IPR011006">
    <property type="entry name" value="CheY-like_superfamily"/>
</dbReference>
<dbReference type="InterPro" id="IPR036388">
    <property type="entry name" value="WH-like_DNA-bd_sf"/>
</dbReference>
<dbReference type="PIRSF" id="PIRSF036625">
    <property type="entry name" value="GAF_ANTAR"/>
    <property type="match status" value="1"/>
</dbReference>
<dbReference type="Gene3D" id="3.30.450.40">
    <property type="match status" value="1"/>
</dbReference>
<dbReference type="InterPro" id="IPR012074">
    <property type="entry name" value="GAF_ANTAR"/>
</dbReference>
<dbReference type="PROSITE" id="PS50921">
    <property type="entry name" value="ANTAR"/>
    <property type="match status" value="1"/>
</dbReference>